<proteinExistence type="predicted"/>
<dbReference type="AlphaFoldDB" id="A0A066Z4P3"/>
<dbReference type="eggNOG" id="ENOG5030X5E">
    <property type="taxonomic scope" value="Bacteria"/>
</dbReference>
<dbReference type="HOGENOM" id="CLU_1169307_0_0_11"/>
<organism evidence="1 2">
    <name type="scientific">Kitasatospora cheerisanensis KCTC 2395</name>
    <dbReference type="NCBI Taxonomy" id="1348663"/>
    <lineage>
        <taxon>Bacteria</taxon>
        <taxon>Bacillati</taxon>
        <taxon>Actinomycetota</taxon>
        <taxon>Actinomycetes</taxon>
        <taxon>Kitasatosporales</taxon>
        <taxon>Streptomycetaceae</taxon>
        <taxon>Kitasatospora</taxon>
    </lineage>
</organism>
<evidence type="ECO:0000313" key="1">
    <source>
        <dbReference type="EMBL" id="KDN87179.1"/>
    </source>
</evidence>
<dbReference type="PATRIC" id="fig|1348663.4.peg.1205"/>
<sequence length="209" mass="21577">MDAQRFARARTALHAVAEHLLAGPQYRAAGTIRLRAYPGGFATRFEPRLRVRGAQLLSAGRALDLPGVSCAQLGAAAGITAGRPPGLYRDGSGVAVDQPLELDAEGADAVAACFAHGDAALRALFAQADPVLWPEHFDLAVSVDGVTYGLSPGDAFRPEPYAYVGLPAPRAGAFWNAPFGAARTLAELGGLAGTTAFLAEGRRLAGTAL</sequence>
<name>A0A066Z4P3_9ACTN</name>
<accession>A0A066Z4P3</accession>
<keyword evidence="2" id="KW-1185">Reference proteome</keyword>
<dbReference type="EMBL" id="JNBY01000050">
    <property type="protein sequence ID" value="KDN87179.1"/>
    <property type="molecule type" value="Genomic_DNA"/>
</dbReference>
<dbReference type="RefSeq" id="WP_035859758.1">
    <property type="nucleotide sequence ID" value="NZ_KK853997.1"/>
</dbReference>
<dbReference type="Proteomes" id="UP000027178">
    <property type="component" value="Unassembled WGS sequence"/>
</dbReference>
<evidence type="ECO:0000313" key="2">
    <source>
        <dbReference type="Proteomes" id="UP000027178"/>
    </source>
</evidence>
<gene>
    <name evidence="1" type="ORF">KCH_12640</name>
</gene>
<comment type="caution">
    <text evidence="1">The sequence shown here is derived from an EMBL/GenBank/DDBJ whole genome shotgun (WGS) entry which is preliminary data.</text>
</comment>
<protein>
    <submittedName>
        <fullName evidence="1">Uncharacterized protein</fullName>
    </submittedName>
</protein>
<dbReference type="OrthoDB" id="3211725at2"/>
<reference evidence="1 2" key="1">
    <citation type="submission" date="2014-05" db="EMBL/GenBank/DDBJ databases">
        <title>Draft Genome Sequence of Kitasatospora cheerisanensis KCTC 2395.</title>
        <authorList>
            <person name="Nam D.H."/>
        </authorList>
    </citation>
    <scope>NUCLEOTIDE SEQUENCE [LARGE SCALE GENOMIC DNA]</scope>
    <source>
        <strain evidence="1 2">KCTC 2395</strain>
    </source>
</reference>